<dbReference type="PANTHER" id="PTHR31441">
    <property type="entry name" value="FOLLICULIN FAMILY MEMBER"/>
    <property type="match status" value="1"/>
</dbReference>
<dbReference type="PANTHER" id="PTHR31441:SF2">
    <property type="entry name" value="FOLLICULIN"/>
    <property type="match status" value="1"/>
</dbReference>
<evidence type="ECO:0000259" key="1">
    <source>
        <dbReference type="Pfam" id="PF11704"/>
    </source>
</evidence>
<protein>
    <recommendedName>
        <fullName evidence="1">Folliculin/SMCR8 longin domain-containing protein</fullName>
    </recommendedName>
</protein>
<reference evidence="2" key="1">
    <citation type="journal article" date="2012" name="Proc. Natl. Acad. Sci. U.S.A.">
        <title>Antigenic diversity is generated by distinct evolutionary mechanisms in African trypanosome species.</title>
        <authorList>
            <person name="Jackson A.P."/>
            <person name="Berry A."/>
            <person name="Aslett M."/>
            <person name="Allison H.C."/>
            <person name="Burton P."/>
            <person name="Vavrova-Anderson J."/>
            <person name="Brown R."/>
            <person name="Browne H."/>
            <person name="Corton N."/>
            <person name="Hauser H."/>
            <person name="Gamble J."/>
            <person name="Gilderthorp R."/>
            <person name="Marcello L."/>
            <person name="McQuillan J."/>
            <person name="Otto T.D."/>
            <person name="Quail M.A."/>
            <person name="Sanders M.J."/>
            <person name="van Tonder A."/>
            <person name="Ginger M.L."/>
            <person name="Field M.C."/>
            <person name="Barry J.D."/>
            <person name="Hertz-Fowler C."/>
            <person name="Berriman M."/>
        </authorList>
    </citation>
    <scope>NUCLEOTIDE SEQUENCE</scope>
    <source>
        <strain evidence="2">Y486</strain>
    </source>
</reference>
<dbReference type="GO" id="GO:1904263">
    <property type="term" value="P:positive regulation of TORC1 signaling"/>
    <property type="evidence" value="ECO:0007669"/>
    <property type="project" value="TreeGrafter"/>
</dbReference>
<dbReference type="InterPro" id="IPR021713">
    <property type="entry name" value="Folliculin"/>
</dbReference>
<dbReference type="OMA" id="YRMPYES"/>
<dbReference type="InterPro" id="IPR037520">
    <property type="entry name" value="Folliculin/SMCR8_longin"/>
</dbReference>
<gene>
    <name evidence="2" type="ORF">TVY486_0303650</name>
</gene>
<evidence type="ECO:0000313" key="2">
    <source>
        <dbReference type="EMBL" id="CCC47189.1"/>
    </source>
</evidence>
<sequence>MFQNAPLVALGEFDSIEGPKVFFASEYYVYQKSRKNCFQVSQLGSMHGAVLLSSHVASGTLSPWYTEILNGVIARVLAANESYEVSILLSDSNVGGVAGVEFCLGDILARGEKRRFCLVVCHPQKEELVYRWPLFYCCVKTILDYWVSVARDRLVLEYSTLPELERRREEARDNPMRPMFSLLAVNSGTDEEVVSRTHNFFQYALPAVFGKSHLAYNELSQNTLTINSLEKYLSQFPSSVSKIQVDLLHSSNIVKSLSSGGNKSMSIVPEHLVKPLSFWLIQFASEHCSWVHKVELLLSAFLSGNQVIIYGSDVNQSSSLAVSLSLVLPKPLRSVTTFSVKYLPPNECRVLSFSHPVSKKDLIDIFHQNNFFVLFPCTVFVETDAMGYITSICDCCGMEGGRFENVQRELLNTGPPASSVVMHITDLLKSFISMELTVPVYKIIQMHIEQLISDSIMRGQLHNRSCVLQICHTNEVQRNLPEEGVAPRSFIHKLRHRFKLMFSRHSEEPPRASLEPFYWRHDSSVGGGWLFLKPLKQVDLDPLMVSSADNAVLSFLGGAFTVS</sequence>
<feature type="domain" description="Folliculin/SMCR8 longin" evidence="1">
    <location>
        <begin position="67"/>
        <end position="154"/>
    </location>
</feature>
<dbReference type="AlphaFoldDB" id="G0TTA8"/>
<dbReference type="GO" id="GO:0005829">
    <property type="term" value="C:cytosol"/>
    <property type="evidence" value="ECO:0007669"/>
    <property type="project" value="TreeGrafter"/>
</dbReference>
<dbReference type="GO" id="GO:0005096">
    <property type="term" value="F:GTPase activator activity"/>
    <property type="evidence" value="ECO:0007669"/>
    <property type="project" value="InterPro"/>
</dbReference>
<name>G0TTA8_TRYVY</name>
<organism evidence="2">
    <name type="scientific">Trypanosoma vivax (strain Y486)</name>
    <dbReference type="NCBI Taxonomy" id="1055687"/>
    <lineage>
        <taxon>Eukaryota</taxon>
        <taxon>Discoba</taxon>
        <taxon>Euglenozoa</taxon>
        <taxon>Kinetoplastea</taxon>
        <taxon>Metakinetoplastina</taxon>
        <taxon>Trypanosomatida</taxon>
        <taxon>Trypanosomatidae</taxon>
        <taxon>Trypanosoma</taxon>
        <taxon>Duttonella</taxon>
    </lineage>
</organism>
<dbReference type="EMBL" id="HE573019">
    <property type="protein sequence ID" value="CCC47189.1"/>
    <property type="molecule type" value="Genomic_DNA"/>
</dbReference>
<dbReference type="Pfam" id="PF11704">
    <property type="entry name" value="Folliculin"/>
    <property type="match status" value="1"/>
</dbReference>
<proteinExistence type="predicted"/>
<accession>G0TTA8</accession>
<dbReference type="VEuPathDB" id="TriTrypDB:TvY486_0303650"/>
<dbReference type="Gene3D" id="3.40.50.12430">
    <property type="match status" value="1"/>
</dbReference>